<dbReference type="AlphaFoldDB" id="U2DQF6"/>
<reference evidence="1 2" key="1">
    <citation type="submission" date="2013-08" db="EMBL/GenBank/DDBJ databases">
        <authorList>
            <person name="Weinstock G."/>
            <person name="Sodergren E."/>
            <person name="Wylie T."/>
            <person name="Fulton L."/>
            <person name="Fulton R."/>
            <person name="Fronick C."/>
            <person name="O'Laughlin M."/>
            <person name="Godfrey J."/>
            <person name="Miner T."/>
            <person name="Herter B."/>
            <person name="Appelbaum E."/>
            <person name="Cordes M."/>
            <person name="Lek S."/>
            <person name="Wollam A."/>
            <person name="Pepin K.H."/>
            <person name="Palsikar V.B."/>
            <person name="Mitreva M."/>
            <person name="Wilson R.K."/>
        </authorList>
    </citation>
    <scope>NUCLEOTIDE SEQUENCE [LARGE SCALE GENOMIC DNA]</scope>
    <source>
        <strain evidence="1 2">F0041</strain>
    </source>
</reference>
<evidence type="ECO:0000313" key="2">
    <source>
        <dbReference type="Proteomes" id="UP000016496"/>
    </source>
</evidence>
<gene>
    <name evidence="1" type="ORF">HMPREF1981_02775</name>
</gene>
<dbReference type="HOGENOM" id="CLU_3164833_0_0_10"/>
<protein>
    <submittedName>
        <fullName evidence="1">Uncharacterized protein</fullName>
    </submittedName>
</protein>
<organism evidence="1 2">
    <name type="scientific">Bacteroides pyogenes F0041</name>
    <dbReference type="NCBI Taxonomy" id="1321819"/>
    <lineage>
        <taxon>Bacteria</taxon>
        <taxon>Pseudomonadati</taxon>
        <taxon>Bacteroidota</taxon>
        <taxon>Bacteroidia</taxon>
        <taxon>Bacteroidales</taxon>
        <taxon>Bacteroidaceae</taxon>
        <taxon>Bacteroides</taxon>
    </lineage>
</organism>
<sequence length="47" mass="5537">MSKRKLCWCETNFNNCFVGLRPELKRKLCLYETEALFHTNKASADVK</sequence>
<dbReference type="Proteomes" id="UP000016496">
    <property type="component" value="Unassembled WGS sequence"/>
</dbReference>
<name>U2DQF6_9BACE</name>
<accession>U2DQF6</accession>
<dbReference type="EMBL" id="AWSV01000147">
    <property type="protein sequence ID" value="ERI81951.1"/>
    <property type="molecule type" value="Genomic_DNA"/>
</dbReference>
<comment type="caution">
    <text evidence="1">The sequence shown here is derived from an EMBL/GenBank/DDBJ whole genome shotgun (WGS) entry which is preliminary data.</text>
</comment>
<proteinExistence type="predicted"/>
<evidence type="ECO:0000313" key="1">
    <source>
        <dbReference type="EMBL" id="ERI81951.1"/>
    </source>
</evidence>
<dbReference type="PATRIC" id="fig|1321819.3.peg.2561"/>